<feature type="domain" description="PAS" evidence="10">
    <location>
        <begin position="218"/>
        <end position="290"/>
    </location>
</feature>
<dbReference type="SUPFAM" id="SSF55781">
    <property type="entry name" value="GAF domain-like"/>
    <property type="match status" value="1"/>
</dbReference>
<dbReference type="EMBL" id="JACHGW010000001">
    <property type="protein sequence ID" value="MBB6049458.1"/>
    <property type="molecule type" value="Genomic_DNA"/>
</dbReference>
<organism evidence="11 12">
    <name type="scientific">Armatimonas rosea</name>
    <dbReference type="NCBI Taxonomy" id="685828"/>
    <lineage>
        <taxon>Bacteria</taxon>
        <taxon>Bacillati</taxon>
        <taxon>Armatimonadota</taxon>
        <taxon>Armatimonadia</taxon>
        <taxon>Armatimonadales</taxon>
        <taxon>Armatimonadaceae</taxon>
        <taxon>Armatimonas</taxon>
    </lineage>
</organism>
<evidence type="ECO:0000256" key="2">
    <source>
        <dbReference type="ARBA" id="ARBA00012438"/>
    </source>
</evidence>
<dbReference type="GO" id="GO:0009927">
    <property type="term" value="F:histidine phosphotransfer kinase activity"/>
    <property type="evidence" value="ECO:0007669"/>
    <property type="project" value="TreeGrafter"/>
</dbReference>
<dbReference type="Gene3D" id="3.30.450.40">
    <property type="match status" value="1"/>
</dbReference>
<keyword evidence="6" id="KW-0902">Two-component regulatory system</keyword>
<sequence length="586" mass="65188">MNLDDSVESLKARILSLESEVNQKSQAVSQLEKMIKDLQQKVQTANENAQPTAELSELEETLKRLMTRIAMIVQGAKCLFMIHDQETRELYAGKPALGFEEGQIEELRFNEGTGASGVCYATSKAVNIYDTESDAREDCQTFTSLGIRNGIAVPLIVEKRDDETNAVVDRKTIGVIWVFNKKFGGVFVDEDIQLLERMSKNAAAVINTASTFRKVVEEKEQLHEMTDALTAGLVMIGRNGRVLQMNSSARRIFGLEPSEVLGVRTYDQLVKDDTVREVLARALSEEIQEEVTINDSTADASRTFQIQSTVVKNENSEMVGTAAIFSDITELKNIDKLKTAFVSTVSHELRTPMTSIKGFISTLLMDEDGTMFQHSDRLEFYGIVDKECDRLKRLIDDLLNVSRIEAGASMLPNFEDVQLHELVKKAIMIDNGSTYKKDNHTLDFTIDSDVPEVIEADGDKFEQILHNLVGNSLKYSPDGGPVHLHVSRKDENTLQFAISDKGLGMTPEFLQKFGQKFARADNRDTRSINGTGIGAFLVKNFVEVHNGDMWAESEGLGKGTTAYFTLPIKQPELDENAESLSSRVAG</sequence>
<dbReference type="FunFam" id="1.10.287.130:FF:000001">
    <property type="entry name" value="Two-component sensor histidine kinase"/>
    <property type="match status" value="1"/>
</dbReference>
<feature type="domain" description="Histidine kinase" evidence="9">
    <location>
        <begin position="344"/>
        <end position="570"/>
    </location>
</feature>
<dbReference type="InterPro" id="IPR000014">
    <property type="entry name" value="PAS"/>
</dbReference>
<evidence type="ECO:0000256" key="4">
    <source>
        <dbReference type="ARBA" id="ARBA00022679"/>
    </source>
</evidence>
<dbReference type="SUPFAM" id="SSF55874">
    <property type="entry name" value="ATPase domain of HSP90 chaperone/DNA topoisomerase II/histidine kinase"/>
    <property type="match status" value="1"/>
</dbReference>
<keyword evidence="12" id="KW-1185">Reference proteome</keyword>
<proteinExistence type="predicted"/>
<dbReference type="InterPro" id="IPR013656">
    <property type="entry name" value="PAS_4"/>
</dbReference>
<dbReference type="SUPFAM" id="SSF47384">
    <property type="entry name" value="Homodimeric domain of signal transducing histidine kinase"/>
    <property type="match status" value="1"/>
</dbReference>
<dbReference type="InterPro" id="IPR035965">
    <property type="entry name" value="PAS-like_dom_sf"/>
</dbReference>
<dbReference type="CDD" id="cd00130">
    <property type="entry name" value="PAS"/>
    <property type="match status" value="1"/>
</dbReference>
<dbReference type="Gene3D" id="1.10.287.130">
    <property type="match status" value="1"/>
</dbReference>
<dbReference type="CDD" id="cd00082">
    <property type="entry name" value="HisKA"/>
    <property type="match status" value="1"/>
</dbReference>
<keyword evidence="4 11" id="KW-0808">Transferase</keyword>
<protein>
    <recommendedName>
        <fullName evidence="2">histidine kinase</fullName>
        <ecNumber evidence="2">2.7.13.3</ecNumber>
    </recommendedName>
</protein>
<name>A0A7W9W5D8_ARMRO</name>
<dbReference type="Pfam" id="PF02518">
    <property type="entry name" value="HATPase_c"/>
    <property type="match status" value="1"/>
</dbReference>
<dbReference type="SMART" id="SM00387">
    <property type="entry name" value="HATPase_c"/>
    <property type="match status" value="1"/>
</dbReference>
<dbReference type="FunFam" id="3.30.565.10:FF:000006">
    <property type="entry name" value="Sensor histidine kinase WalK"/>
    <property type="match status" value="1"/>
</dbReference>
<dbReference type="PROSITE" id="PS50109">
    <property type="entry name" value="HIS_KIN"/>
    <property type="match status" value="1"/>
</dbReference>
<dbReference type="Pfam" id="PF08448">
    <property type="entry name" value="PAS_4"/>
    <property type="match status" value="1"/>
</dbReference>
<dbReference type="PANTHER" id="PTHR43047">
    <property type="entry name" value="TWO-COMPONENT HISTIDINE PROTEIN KINASE"/>
    <property type="match status" value="1"/>
</dbReference>
<dbReference type="SUPFAM" id="SSF55785">
    <property type="entry name" value="PYP-like sensor domain (PAS domain)"/>
    <property type="match status" value="1"/>
</dbReference>
<evidence type="ECO:0000256" key="3">
    <source>
        <dbReference type="ARBA" id="ARBA00022553"/>
    </source>
</evidence>
<dbReference type="AlphaFoldDB" id="A0A7W9W5D8"/>
<dbReference type="Gene3D" id="3.30.565.10">
    <property type="entry name" value="Histidine kinase-like ATPase, C-terminal domain"/>
    <property type="match status" value="1"/>
</dbReference>
<dbReference type="InterPro" id="IPR036097">
    <property type="entry name" value="HisK_dim/P_sf"/>
</dbReference>
<dbReference type="Pfam" id="PF00512">
    <property type="entry name" value="HisKA"/>
    <property type="match status" value="1"/>
</dbReference>
<gene>
    <name evidence="11" type="ORF">HNQ39_001220</name>
</gene>
<dbReference type="InterPro" id="IPR003594">
    <property type="entry name" value="HATPase_dom"/>
</dbReference>
<dbReference type="SMART" id="SM00091">
    <property type="entry name" value="PAS"/>
    <property type="match status" value="1"/>
</dbReference>
<comment type="caution">
    <text evidence="11">The sequence shown here is derived from an EMBL/GenBank/DDBJ whole genome shotgun (WGS) entry which is preliminary data.</text>
</comment>
<dbReference type="InterPro" id="IPR003661">
    <property type="entry name" value="HisK_dim/P_dom"/>
</dbReference>
<keyword evidence="5 11" id="KW-0418">Kinase</keyword>
<evidence type="ECO:0000259" key="9">
    <source>
        <dbReference type="PROSITE" id="PS50109"/>
    </source>
</evidence>
<dbReference type="GO" id="GO:0005886">
    <property type="term" value="C:plasma membrane"/>
    <property type="evidence" value="ECO:0007669"/>
    <property type="project" value="TreeGrafter"/>
</dbReference>
<dbReference type="InterPro" id="IPR036890">
    <property type="entry name" value="HATPase_C_sf"/>
</dbReference>
<dbReference type="Pfam" id="PF01590">
    <property type="entry name" value="GAF"/>
    <property type="match status" value="1"/>
</dbReference>
<dbReference type="PRINTS" id="PR00344">
    <property type="entry name" value="BCTRLSENSOR"/>
</dbReference>
<evidence type="ECO:0000256" key="1">
    <source>
        <dbReference type="ARBA" id="ARBA00000085"/>
    </source>
</evidence>
<keyword evidence="8" id="KW-0175">Coiled coil</keyword>
<dbReference type="InterPro" id="IPR004358">
    <property type="entry name" value="Sig_transdc_His_kin-like_C"/>
</dbReference>
<feature type="coiled-coil region" evidence="8">
    <location>
        <begin position="7"/>
        <end position="48"/>
    </location>
</feature>
<keyword evidence="7" id="KW-0472">Membrane</keyword>
<evidence type="ECO:0000313" key="12">
    <source>
        <dbReference type="Proteomes" id="UP000520814"/>
    </source>
</evidence>
<dbReference type="GO" id="GO:0000155">
    <property type="term" value="F:phosphorelay sensor kinase activity"/>
    <property type="evidence" value="ECO:0007669"/>
    <property type="project" value="InterPro"/>
</dbReference>
<dbReference type="RefSeq" id="WP_184193059.1">
    <property type="nucleotide sequence ID" value="NZ_JACHGW010000001.1"/>
</dbReference>
<evidence type="ECO:0000256" key="6">
    <source>
        <dbReference type="ARBA" id="ARBA00023012"/>
    </source>
</evidence>
<dbReference type="EC" id="2.7.13.3" evidence="2"/>
<dbReference type="InterPro" id="IPR029016">
    <property type="entry name" value="GAF-like_dom_sf"/>
</dbReference>
<evidence type="ECO:0000256" key="5">
    <source>
        <dbReference type="ARBA" id="ARBA00022777"/>
    </source>
</evidence>
<evidence type="ECO:0000259" key="10">
    <source>
        <dbReference type="PROSITE" id="PS50112"/>
    </source>
</evidence>
<dbReference type="InterPro" id="IPR003018">
    <property type="entry name" value="GAF"/>
</dbReference>
<dbReference type="NCBIfam" id="TIGR00229">
    <property type="entry name" value="sensory_box"/>
    <property type="match status" value="1"/>
</dbReference>
<dbReference type="SMART" id="SM00388">
    <property type="entry name" value="HisKA"/>
    <property type="match status" value="1"/>
</dbReference>
<comment type="catalytic activity">
    <reaction evidence="1">
        <text>ATP + protein L-histidine = ADP + protein N-phospho-L-histidine.</text>
        <dbReference type="EC" id="2.7.13.3"/>
    </reaction>
</comment>
<evidence type="ECO:0000313" key="11">
    <source>
        <dbReference type="EMBL" id="MBB6049458.1"/>
    </source>
</evidence>
<accession>A0A7W9W5D8</accession>
<evidence type="ECO:0000256" key="7">
    <source>
        <dbReference type="ARBA" id="ARBA00023136"/>
    </source>
</evidence>
<reference evidence="11 12" key="1">
    <citation type="submission" date="2020-08" db="EMBL/GenBank/DDBJ databases">
        <title>Genomic Encyclopedia of Type Strains, Phase IV (KMG-IV): sequencing the most valuable type-strain genomes for metagenomic binning, comparative biology and taxonomic classification.</title>
        <authorList>
            <person name="Goeker M."/>
        </authorList>
    </citation>
    <scope>NUCLEOTIDE SEQUENCE [LARGE SCALE GENOMIC DNA]</scope>
    <source>
        <strain evidence="11 12">DSM 23562</strain>
    </source>
</reference>
<dbReference type="PROSITE" id="PS50112">
    <property type="entry name" value="PAS"/>
    <property type="match status" value="1"/>
</dbReference>
<dbReference type="PANTHER" id="PTHR43047:SF72">
    <property type="entry name" value="OSMOSENSING HISTIDINE PROTEIN KINASE SLN1"/>
    <property type="match status" value="1"/>
</dbReference>
<dbReference type="Gene3D" id="3.30.450.20">
    <property type="entry name" value="PAS domain"/>
    <property type="match status" value="1"/>
</dbReference>
<keyword evidence="3" id="KW-0597">Phosphoprotein</keyword>
<dbReference type="Proteomes" id="UP000520814">
    <property type="component" value="Unassembled WGS sequence"/>
</dbReference>
<evidence type="ECO:0000256" key="8">
    <source>
        <dbReference type="SAM" id="Coils"/>
    </source>
</evidence>
<dbReference type="InterPro" id="IPR005467">
    <property type="entry name" value="His_kinase_dom"/>
</dbReference>
<dbReference type="SMART" id="SM00065">
    <property type="entry name" value="GAF"/>
    <property type="match status" value="1"/>
</dbReference>